<keyword evidence="2" id="KW-1185">Reference proteome</keyword>
<dbReference type="AlphaFoldDB" id="A0A1E5IMP0"/>
<protein>
    <submittedName>
        <fullName evidence="1">Uncharacterized protein</fullName>
    </submittedName>
</protein>
<sequence>MTESETLIRCVGALIVENACDLADKIRKFMSDKKFLENTGRNVLKAVKSQNGAVSFAVKKIKENLNA</sequence>
<reference evidence="1 2" key="1">
    <citation type="submission" date="2015-11" db="EMBL/GenBank/DDBJ databases">
        <title>Evidence for parallel genomic evolution in an endosymbiosis of termite gut flagellates.</title>
        <authorList>
            <person name="Zheng H."/>
        </authorList>
    </citation>
    <scope>NUCLEOTIDE SEQUENCE [LARGE SCALE GENOMIC DNA]</scope>
    <source>
        <strain evidence="1 2">CET450</strain>
    </source>
</reference>
<name>A0A1E5IMP0_ENDTX</name>
<evidence type="ECO:0000313" key="1">
    <source>
        <dbReference type="EMBL" id="OEG71724.1"/>
    </source>
</evidence>
<organism evidence="1 2">
    <name type="scientific">Endomicrobium trichonymphae</name>
    <dbReference type="NCBI Taxonomy" id="1408204"/>
    <lineage>
        <taxon>Bacteria</taxon>
        <taxon>Pseudomonadati</taxon>
        <taxon>Elusimicrobiota</taxon>
        <taxon>Endomicrobiia</taxon>
        <taxon>Endomicrobiales</taxon>
        <taxon>Endomicrobiaceae</taxon>
        <taxon>Candidatus Endomicrobiellum</taxon>
    </lineage>
</organism>
<proteinExistence type="predicted"/>
<dbReference type="EMBL" id="LNVX01000092">
    <property type="protein sequence ID" value="OEG71724.1"/>
    <property type="molecule type" value="Genomic_DNA"/>
</dbReference>
<evidence type="ECO:0000313" key="2">
    <source>
        <dbReference type="Proteomes" id="UP000095237"/>
    </source>
</evidence>
<gene>
    <name evidence="1" type="ORF">ATZ36_13090</name>
</gene>
<comment type="caution">
    <text evidence="1">The sequence shown here is derived from an EMBL/GenBank/DDBJ whole genome shotgun (WGS) entry which is preliminary data.</text>
</comment>
<dbReference type="Proteomes" id="UP000095237">
    <property type="component" value="Unassembled WGS sequence"/>
</dbReference>
<accession>A0A1E5IMP0</accession>